<dbReference type="OrthoDB" id="5389752at2"/>
<dbReference type="InterPro" id="IPR012910">
    <property type="entry name" value="Plug_dom"/>
</dbReference>
<dbReference type="Gene3D" id="2.40.170.20">
    <property type="entry name" value="TonB-dependent receptor, beta-barrel domain"/>
    <property type="match status" value="1"/>
</dbReference>
<dbReference type="InParanoid" id="A0A0D2GL04"/>
<dbReference type="Pfam" id="PF07715">
    <property type="entry name" value="Plug"/>
    <property type="match status" value="1"/>
</dbReference>
<evidence type="ECO:0000256" key="11">
    <source>
        <dbReference type="RuleBase" id="RU003357"/>
    </source>
</evidence>
<dbReference type="CDD" id="cd01347">
    <property type="entry name" value="ligand_gated_channel"/>
    <property type="match status" value="1"/>
</dbReference>
<dbReference type="AlphaFoldDB" id="A0A0D2GL04"/>
<dbReference type="Gene3D" id="2.170.130.10">
    <property type="entry name" value="TonB-dependent receptor, plug domain"/>
    <property type="match status" value="1"/>
</dbReference>
<evidence type="ECO:0000256" key="10">
    <source>
        <dbReference type="PROSITE-ProRule" id="PRU01360"/>
    </source>
</evidence>
<name>A0A0D2GL04_9BACT</name>
<dbReference type="STRING" id="1429043.X474_03595"/>
<dbReference type="GO" id="GO:0009279">
    <property type="term" value="C:cell outer membrane"/>
    <property type="evidence" value="ECO:0007669"/>
    <property type="project" value="UniProtKB-SubCell"/>
</dbReference>
<keyword evidence="5 12" id="KW-0732">Signal</keyword>
<dbReference type="InterPro" id="IPR037066">
    <property type="entry name" value="Plug_dom_sf"/>
</dbReference>
<evidence type="ECO:0000256" key="7">
    <source>
        <dbReference type="ARBA" id="ARBA00023136"/>
    </source>
</evidence>
<gene>
    <name evidence="15" type="ORF">X474_03595</name>
</gene>
<dbReference type="PROSITE" id="PS52016">
    <property type="entry name" value="TONB_DEPENDENT_REC_3"/>
    <property type="match status" value="1"/>
</dbReference>
<evidence type="ECO:0000256" key="4">
    <source>
        <dbReference type="ARBA" id="ARBA00022692"/>
    </source>
</evidence>
<dbReference type="GO" id="GO:0044718">
    <property type="term" value="P:siderophore transmembrane transport"/>
    <property type="evidence" value="ECO:0007669"/>
    <property type="project" value="TreeGrafter"/>
</dbReference>
<feature type="domain" description="TonB-dependent receptor plug" evidence="14">
    <location>
        <begin position="51"/>
        <end position="155"/>
    </location>
</feature>
<dbReference type="PANTHER" id="PTHR30069">
    <property type="entry name" value="TONB-DEPENDENT OUTER MEMBRANE RECEPTOR"/>
    <property type="match status" value="1"/>
</dbReference>
<evidence type="ECO:0000256" key="3">
    <source>
        <dbReference type="ARBA" id="ARBA00022452"/>
    </source>
</evidence>
<keyword evidence="3 10" id="KW-1134">Transmembrane beta strand</keyword>
<dbReference type="RefSeq" id="WP_044346729.1">
    <property type="nucleotide sequence ID" value="NZ_AZAC01000003.1"/>
</dbReference>
<dbReference type="InterPro" id="IPR036942">
    <property type="entry name" value="Beta-barrel_TonB_sf"/>
</dbReference>
<evidence type="ECO:0000256" key="9">
    <source>
        <dbReference type="ARBA" id="ARBA00023237"/>
    </source>
</evidence>
<evidence type="ECO:0008006" key="17">
    <source>
        <dbReference type="Google" id="ProtNLM"/>
    </source>
</evidence>
<evidence type="ECO:0000256" key="6">
    <source>
        <dbReference type="ARBA" id="ARBA00023077"/>
    </source>
</evidence>
<dbReference type="Proteomes" id="UP000032233">
    <property type="component" value="Unassembled WGS sequence"/>
</dbReference>
<keyword evidence="8" id="KW-0675">Receptor</keyword>
<dbReference type="InterPro" id="IPR000531">
    <property type="entry name" value="Beta-barrel_TonB"/>
</dbReference>
<comment type="caution">
    <text evidence="15">The sequence shown here is derived from an EMBL/GenBank/DDBJ whole genome shotgun (WGS) entry which is preliminary data.</text>
</comment>
<evidence type="ECO:0000256" key="8">
    <source>
        <dbReference type="ARBA" id="ARBA00023170"/>
    </source>
</evidence>
<keyword evidence="4 10" id="KW-0812">Transmembrane</keyword>
<proteinExistence type="inferred from homology"/>
<evidence type="ECO:0000259" key="13">
    <source>
        <dbReference type="Pfam" id="PF00593"/>
    </source>
</evidence>
<keyword evidence="2 10" id="KW-0813">Transport</keyword>
<sequence length="641" mass="71339">MRQILKKYTWVWIVPLCLAASPSLAANNEQANSRTKLEPVVVSATLNEQKLSQAPASIEVISQAQIQEMGADTVAQALEEAVGLVLNTESGRAMRPSIRGTGSQHTLVLVDGRRLAPGYRGMTDINQIPTIMIERIEVVRGPSSALFGSDALGGVVNIITKQAPREKIKAEADIKAGTNTGSGGQTFLPQGLIGAGLGKFRFLASGSFKNRNGWEHDNEPPDDGDEVKQQYGAGKGVIDFSENHSVSFGGSYNNFERIGQRDIQNTLAERDATDKISDVFLRYDGKFTKNTNLMLQAYHSEYETDVDLNPAIKSPFLLLNEKYKRTQYEGRFNAKLNEMLNLTLGAESRQDTRGSDNLSTEYDTDNHAGFGQLDMLFFDRLNLVAGVRLDDHSEFGSEWSPKMAASFIINPNLRLKASYGHGFRAPTSYELYVTAYKRRGKDIYLPNKDLEPETTDSYEIGLQSNLDVAEGLDLELTWFRNDIDDLIEAMPLASKAKGKSKVKRYQYSNIAEATTSGLELLGNLRLPFNFTFGAGMTCLDTENKDTGEQLPNQPRFKGNLNATWKLKDLGLKTRLSFNWYSGQEDGLGNSLDDYSVVNAWVGKDLCQSFMLYAGMKNIFDTDREEYNIAPAYVYLGVRWEY</sequence>
<feature type="chain" id="PRO_5002242934" description="TonB-denpendent receptor" evidence="12">
    <location>
        <begin position="26"/>
        <end position="641"/>
    </location>
</feature>
<keyword evidence="7 10" id="KW-0472">Membrane</keyword>
<evidence type="ECO:0000256" key="12">
    <source>
        <dbReference type="SAM" id="SignalP"/>
    </source>
</evidence>
<evidence type="ECO:0000313" key="15">
    <source>
        <dbReference type="EMBL" id="KIX15407.1"/>
    </source>
</evidence>
<dbReference type="PANTHER" id="PTHR30069:SF29">
    <property type="entry name" value="HEMOGLOBIN AND HEMOGLOBIN-HAPTOGLOBIN-BINDING PROTEIN 1-RELATED"/>
    <property type="match status" value="1"/>
</dbReference>
<evidence type="ECO:0000256" key="5">
    <source>
        <dbReference type="ARBA" id="ARBA00022729"/>
    </source>
</evidence>
<keyword evidence="6 11" id="KW-0798">TonB box</keyword>
<dbReference type="InterPro" id="IPR039426">
    <property type="entry name" value="TonB-dep_rcpt-like"/>
</dbReference>
<evidence type="ECO:0000256" key="1">
    <source>
        <dbReference type="ARBA" id="ARBA00004571"/>
    </source>
</evidence>
<comment type="subcellular location">
    <subcellularLocation>
        <location evidence="1 10">Cell outer membrane</location>
        <topology evidence="1 10">Multi-pass membrane protein</topology>
    </subcellularLocation>
</comment>
<evidence type="ECO:0000259" key="14">
    <source>
        <dbReference type="Pfam" id="PF07715"/>
    </source>
</evidence>
<protein>
    <recommendedName>
        <fullName evidence="17">TonB-denpendent receptor</fullName>
    </recommendedName>
</protein>
<accession>A0A0D2GL04</accession>
<dbReference type="FunCoup" id="A0A0D2GL04">
    <property type="interactions" value="167"/>
</dbReference>
<keyword evidence="9 10" id="KW-0998">Cell outer membrane</keyword>
<reference evidence="15 16" key="1">
    <citation type="submission" date="2013-11" db="EMBL/GenBank/DDBJ databases">
        <title>Metagenomic analysis of a methanogenic consortium involved in long chain n-alkane degradation.</title>
        <authorList>
            <person name="Davidova I.A."/>
            <person name="Callaghan A.V."/>
            <person name="Wawrik B."/>
            <person name="Pruitt S."/>
            <person name="Marks C."/>
            <person name="Duncan K.E."/>
            <person name="Suflita J.M."/>
        </authorList>
    </citation>
    <scope>NUCLEOTIDE SEQUENCE [LARGE SCALE GENOMIC DNA]</scope>
    <source>
        <strain evidence="15 16">SPR</strain>
    </source>
</reference>
<dbReference type="EMBL" id="AZAC01000003">
    <property type="protein sequence ID" value="KIX15407.1"/>
    <property type="molecule type" value="Genomic_DNA"/>
</dbReference>
<dbReference type="SUPFAM" id="SSF56935">
    <property type="entry name" value="Porins"/>
    <property type="match status" value="1"/>
</dbReference>
<keyword evidence="16" id="KW-1185">Reference proteome</keyword>
<feature type="signal peptide" evidence="12">
    <location>
        <begin position="1"/>
        <end position="25"/>
    </location>
</feature>
<feature type="domain" description="TonB-dependent receptor-like beta-barrel" evidence="13">
    <location>
        <begin position="227"/>
        <end position="618"/>
    </location>
</feature>
<organism evidence="15 16">
    <name type="scientific">Dethiosulfatarculus sandiegensis</name>
    <dbReference type="NCBI Taxonomy" id="1429043"/>
    <lineage>
        <taxon>Bacteria</taxon>
        <taxon>Pseudomonadati</taxon>
        <taxon>Thermodesulfobacteriota</taxon>
        <taxon>Desulfarculia</taxon>
        <taxon>Desulfarculales</taxon>
        <taxon>Desulfarculaceae</taxon>
        <taxon>Dethiosulfatarculus</taxon>
    </lineage>
</organism>
<evidence type="ECO:0000256" key="2">
    <source>
        <dbReference type="ARBA" id="ARBA00022448"/>
    </source>
</evidence>
<dbReference type="Pfam" id="PF00593">
    <property type="entry name" value="TonB_dep_Rec_b-barrel"/>
    <property type="match status" value="1"/>
</dbReference>
<evidence type="ECO:0000313" key="16">
    <source>
        <dbReference type="Proteomes" id="UP000032233"/>
    </source>
</evidence>
<comment type="similarity">
    <text evidence="10 11">Belongs to the TonB-dependent receptor family.</text>
</comment>
<dbReference type="GO" id="GO:0015344">
    <property type="term" value="F:siderophore uptake transmembrane transporter activity"/>
    <property type="evidence" value="ECO:0007669"/>
    <property type="project" value="TreeGrafter"/>
</dbReference>